<evidence type="ECO:0000256" key="1">
    <source>
        <dbReference type="SAM" id="Phobius"/>
    </source>
</evidence>
<gene>
    <name evidence="2" type="ORF">EEDITHA_LOCUS758</name>
</gene>
<keyword evidence="1" id="KW-1133">Transmembrane helix</keyword>
<proteinExistence type="predicted"/>
<feature type="transmembrane region" description="Helical" evidence="1">
    <location>
        <begin position="109"/>
        <end position="131"/>
    </location>
</feature>
<organism evidence="2 3">
    <name type="scientific">Euphydryas editha</name>
    <name type="common">Edith's checkerspot</name>
    <dbReference type="NCBI Taxonomy" id="104508"/>
    <lineage>
        <taxon>Eukaryota</taxon>
        <taxon>Metazoa</taxon>
        <taxon>Ecdysozoa</taxon>
        <taxon>Arthropoda</taxon>
        <taxon>Hexapoda</taxon>
        <taxon>Insecta</taxon>
        <taxon>Pterygota</taxon>
        <taxon>Neoptera</taxon>
        <taxon>Endopterygota</taxon>
        <taxon>Lepidoptera</taxon>
        <taxon>Glossata</taxon>
        <taxon>Ditrysia</taxon>
        <taxon>Papilionoidea</taxon>
        <taxon>Nymphalidae</taxon>
        <taxon>Nymphalinae</taxon>
        <taxon>Euphydryas</taxon>
    </lineage>
</organism>
<dbReference type="EMBL" id="CAKOGL010000002">
    <property type="protein sequence ID" value="CAH2084160.1"/>
    <property type="molecule type" value="Genomic_DNA"/>
</dbReference>
<dbReference type="Proteomes" id="UP001153954">
    <property type="component" value="Unassembled WGS sequence"/>
</dbReference>
<keyword evidence="1" id="KW-0812">Transmembrane</keyword>
<comment type="caution">
    <text evidence="2">The sequence shown here is derived from an EMBL/GenBank/DDBJ whole genome shotgun (WGS) entry which is preliminary data.</text>
</comment>
<dbReference type="AlphaFoldDB" id="A0AAU9TAW2"/>
<keyword evidence="3" id="KW-1185">Reference proteome</keyword>
<protein>
    <submittedName>
        <fullName evidence="2">Uncharacterized protein</fullName>
    </submittedName>
</protein>
<sequence length="154" mass="17554">MDIDLSNSNMDLGSLIKDQVAKSMKNVDVMALLQKMATTETGDEESGEIQNKLQGILKSYNNMPENLKAEFTEQLKDLLVKKLATKLKDTPVDFSGVEDAIKNEIVYQLYLIGAGVVIFIVVLVFFGYKLYKSIKEKEKKREEKKKLKQMKKKK</sequence>
<evidence type="ECO:0000313" key="2">
    <source>
        <dbReference type="EMBL" id="CAH2084160.1"/>
    </source>
</evidence>
<name>A0AAU9TAW2_EUPED</name>
<accession>A0AAU9TAW2</accession>
<evidence type="ECO:0000313" key="3">
    <source>
        <dbReference type="Proteomes" id="UP001153954"/>
    </source>
</evidence>
<keyword evidence="1" id="KW-0472">Membrane</keyword>
<reference evidence="2" key="1">
    <citation type="submission" date="2022-03" db="EMBL/GenBank/DDBJ databases">
        <authorList>
            <person name="Tunstrom K."/>
        </authorList>
    </citation>
    <scope>NUCLEOTIDE SEQUENCE</scope>
</reference>